<dbReference type="Gene3D" id="1.10.287.90">
    <property type="match status" value="1"/>
</dbReference>
<evidence type="ECO:0000256" key="6">
    <source>
        <dbReference type="ARBA" id="ARBA00031389"/>
    </source>
</evidence>
<dbReference type="GO" id="GO:0016020">
    <property type="term" value="C:membrane"/>
    <property type="evidence" value="ECO:0007669"/>
    <property type="project" value="UniProtKB-SubCell"/>
</dbReference>
<keyword evidence="8" id="KW-1133">Transmembrane helix</keyword>
<accession>A0A7L1SCJ0</accession>
<evidence type="ECO:0000313" key="10">
    <source>
        <dbReference type="EMBL" id="NXO44218.1"/>
    </source>
</evidence>
<comment type="similarity">
    <text evidence="2">Belongs to the cytochrome c oxidase subunit 2 family.</text>
</comment>
<name>A0A7L1SCJ0_9PASS</name>
<keyword evidence="5 8" id="KW-0472">Membrane</keyword>
<proteinExistence type="inferred from homology"/>
<comment type="caution">
    <text evidence="10">The sequence shown here is derived from an EMBL/GenBank/DDBJ whole genome shotgun (WGS) entry which is preliminary data.</text>
</comment>
<evidence type="ECO:0000256" key="5">
    <source>
        <dbReference type="ARBA" id="ARBA00023136"/>
    </source>
</evidence>
<evidence type="ECO:0000256" key="3">
    <source>
        <dbReference type="ARBA" id="ARBA00015946"/>
    </source>
</evidence>
<dbReference type="SUPFAM" id="SSF81464">
    <property type="entry name" value="Cytochrome c oxidase subunit II-like, transmembrane region"/>
    <property type="match status" value="1"/>
</dbReference>
<dbReference type="GO" id="GO:0004129">
    <property type="term" value="F:cytochrome-c oxidase activity"/>
    <property type="evidence" value="ECO:0007669"/>
    <property type="project" value="UniProtKB-EC"/>
</dbReference>
<feature type="non-terminal residue" evidence="10">
    <location>
        <position position="1"/>
    </location>
</feature>
<dbReference type="InterPro" id="IPR036257">
    <property type="entry name" value="Cyt_c_oxidase_su2_TM_sf"/>
</dbReference>
<feature type="non-terminal residue" evidence="10">
    <location>
        <position position="53"/>
    </location>
</feature>
<keyword evidence="4 8" id="KW-0812">Transmembrane</keyword>
<evidence type="ECO:0000256" key="7">
    <source>
        <dbReference type="ARBA" id="ARBA00049512"/>
    </source>
</evidence>
<feature type="domain" description="Cytochrome oxidase subunit II transmembrane region profile" evidence="9">
    <location>
        <begin position="1"/>
        <end position="53"/>
    </location>
</feature>
<evidence type="ECO:0000256" key="8">
    <source>
        <dbReference type="SAM" id="Phobius"/>
    </source>
</evidence>
<dbReference type="Pfam" id="PF02790">
    <property type="entry name" value="COX2_TM"/>
    <property type="match status" value="1"/>
</dbReference>
<gene>
    <name evidence="10" type="primary">Mtco2_0</name>
    <name evidence="10" type="ORF">LOCOCH_R15664</name>
</gene>
<evidence type="ECO:0000313" key="11">
    <source>
        <dbReference type="Proteomes" id="UP000572057"/>
    </source>
</evidence>
<sequence length="53" mass="5757">TANHSQFCFQAASSPLVEELVEFHRHALMVTLAICSPVLCLLALLLTENLSSS</sequence>
<dbReference type="AlphaFoldDB" id="A0A7L1SCJ0"/>
<evidence type="ECO:0000256" key="4">
    <source>
        <dbReference type="ARBA" id="ARBA00022692"/>
    </source>
</evidence>
<dbReference type="PROSITE" id="PS50999">
    <property type="entry name" value="COX2_TM"/>
    <property type="match status" value="1"/>
</dbReference>
<evidence type="ECO:0000256" key="2">
    <source>
        <dbReference type="ARBA" id="ARBA00007866"/>
    </source>
</evidence>
<dbReference type="GO" id="GO:0022900">
    <property type="term" value="P:electron transport chain"/>
    <property type="evidence" value="ECO:0007669"/>
    <property type="project" value="InterPro"/>
</dbReference>
<dbReference type="OrthoDB" id="539285at2759"/>
<reference evidence="11" key="1">
    <citation type="submission" date="2019-09" db="EMBL/GenBank/DDBJ databases">
        <title>Bird 10,000 Genomes (B10K) Project - Family phase.</title>
        <authorList>
            <person name="Zhang G."/>
        </authorList>
    </citation>
    <scope>NUCLEOTIDE SEQUENCE [LARGE SCALE GENOMIC DNA]</scope>
</reference>
<feature type="transmembrane region" description="Helical" evidence="8">
    <location>
        <begin position="26"/>
        <end position="47"/>
    </location>
</feature>
<evidence type="ECO:0000256" key="1">
    <source>
        <dbReference type="ARBA" id="ARBA00004141"/>
    </source>
</evidence>
<dbReference type="InterPro" id="IPR011759">
    <property type="entry name" value="Cyt_c_oxidase_su2_TM_dom"/>
</dbReference>
<dbReference type="EMBL" id="VXBM01001507">
    <property type="protein sequence ID" value="NXO44218.1"/>
    <property type="molecule type" value="Genomic_DNA"/>
</dbReference>
<evidence type="ECO:0000259" key="9">
    <source>
        <dbReference type="PROSITE" id="PS50999"/>
    </source>
</evidence>
<comment type="catalytic activity">
    <reaction evidence="7">
        <text>4 Fe(II)-[cytochrome c] + O2 + 8 H(+)(in) = 4 Fe(III)-[cytochrome c] + 2 H2O + 4 H(+)(out)</text>
        <dbReference type="Rhea" id="RHEA:11436"/>
        <dbReference type="Rhea" id="RHEA-COMP:10350"/>
        <dbReference type="Rhea" id="RHEA-COMP:14399"/>
        <dbReference type="ChEBI" id="CHEBI:15377"/>
        <dbReference type="ChEBI" id="CHEBI:15378"/>
        <dbReference type="ChEBI" id="CHEBI:15379"/>
        <dbReference type="ChEBI" id="CHEBI:29033"/>
        <dbReference type="ChEBI" id="CHEBI:29034"/>
        <dbReference type="EC" id="7.1.1.9"/>
    </reaction>
    <physiologicalReaction direction="left-to-right" evidence="7">
        <dbReference type="Rhea" id="RHEA:11437"/>
    </physiologicalReaction>
</comment>
<keyword evidence="11" id="KW-1185">Reference proteome</keyword>
<comment type="subcellular location">
    <subcellularLocation>
        <location evidence="1">Membrane</location>
        <topology evidence="1">Multi-pass membrane protein</topology>
    </subcellularLocation>
</comment>
<organism evidence="10 11">
    <name type="scientific">Helopsaltes ochotensis</name>
    <name type="common">Middendorff's grasshopper-warbler</name>
    <dbReference type="NCBI Taxonomy" id="3150915"/>
    <lineage>
        <taxon>Eukaryota</taxon>
        <taxon>Metazoa</taxon>
        <taxon>Chordata</taxon>
        <taxon>Craniata</taxon>
        <taxon>Vertebrata</taxon>
        <taxon>Euteleostomi</taxon>
        <taxon>Archelosauria</taxon>
        <taxon>Archosauria</taxon>
        <taxon>Dinosauria</taxon>
        <taxon>Saurischia</taxon>
        <taxon>Theropoda</taxon>
        <taxon>Coelurosauria</taxon>
        <taxon>Aves</taxon>
        <taxon>Neognathae</taxon>
        <taxon>Neoaves</taxon>
        <taxon>Telluraves</taxon>
        <taxon>Australaves</taxon>
        <taxon>Passeriformes</taxon>
        <taxon>Sylvioidea</taxon>
        <taxon>Locustellidae</taxon>
        <taxon>Helopsaltes</taxon>
    </lineage>
</organism>
<dbReference type="Proteomes" id="UP000572057">
    <property type="component" value="Unassembled WGS sequence"/>
</dbReference>
<protein>
    <recommendedName>
        <fullName evidence="3">Cytochrome c oxidase subunit 2</fullName>
    </recommendedName>
    <alternativeName>
        <fullName evidence="6">Cytochrome c oxidase polypeptide II</fullName>
    </alternativeName>
</protein>